<reference evidence="1 2" key="1">
    <citation type="submission" date="2018-12" db="EMBL/GenBank/DDBJ databases">
        <title>Identification of serotype of rogose Salmonella by whole genome sequencing.</title>
        <authorList>
            <person name="Sacchi C.T."/>
            <person name="Goncalves C.R."/>
            <person name="Tiba-Casas M.R."/>
        </authorList>
    </citation>
    <scope>NUCLEOTIDE SEQUENCE [LARGE SCALE GENOMIC DNA]</scope>
    <source>
        <strain evidence="1 2">169_17</strain>
    </source>
</reference>
<evidence type="ECO:0000313" key="2">
    <source>
        <dbReference type="Proteomes" id="UP000290660"/>
    </source>
</evidence>
<evidence type="ECO:0000313" key="1">
    <source>
        <dbReference type="EMBL" id="RXQ23879.1"/>
    </source>
</evidence>
<comment type="caution">
    <text evidence="1">The sequence shown here is derived from an EMBL/GenBank/DDBJ whole genome shotgun (WGS) entry which is preliminary data.</text>
</comment>
<dbReference type="AlphaFoldDB" id="A0A3V4IW96"/>
<name>A0A3V4IW96_SALER</name>
<dbReference type="Proteomes" id="UP000290660">
    <property type="component" value="Unassembled WGS sequence"/>
</dbReference>
<dbReference type="InterPro" id="IPR003458">
    <property type="entry name" value="Phage_T4_Gp38_tail_assem"/>
</dbReference>
<accession>A0A3V4IW96</accession>
<protein>
    <submittedName>
        <fullName evidence="1">Tail fiber assembly protein</fullName>
    </submittedName>
</protein>
<gene>
    <name evidence="1" type="ORF">EI538_23830</name>
</gene>
<proteinExistence type="predicted"/>
<dbReference type="Pfam" id="PF02413">
    <property type="entry name" value="Caudo_TAP"/>
    <property type="match status" value="1"/>
</dbReference>
<organism evidence="1 2">
    <name type="scientific">Salmonella enterica</name>
    <name type="common">Salmonella choleraesuis</name>
    <dbReference type="NCBI Taxonomy" id="28901"/>
    <lineage>
        <taxon>Bacteria</taxon>
        <taxon>Pseudomonadati</taxon>
        <taxon>Pseudomonadota</taxon>
        <taxon>Gammaproteobacteria</taxon>
        <taxon>Enterobacterales</taxon>
        <taxon>Enterobacteriaceae</taxon>
        <taxon>Salmonella</taxon>
    </lineage>
</organism>
<dbReference type="EMBL" id="RSEO01000061">
    <property type="protein sequence ID" value="RXQ23879.1"/>
    <property type="molecule type" value="Genomic_DNA"/>
</dbReference>
<sequence length="201" mass="22616">MDHYFGIRKMQNIKIFQLVTPSFEMLLEYKNQDGQIPLFLRSEDGQDWYKCQNLFADNTVKIMYDTDGVIHSVVDTPIPQRGNAYAVSMFWPVGMSVAEIAVDNYPANCSIDGTWRFDSERIYQDTTIVDANTLAVNSALRDEYAMNATMAISAILCSADVGNPRENDADNLLLLQQYLDQLRDADLTSTPVAPPITLSNL</sequence>